<accession>A0ACB9KGC5</accession>
<evidence type="ECO:0000313" key="1">
    <source>
        <dbReference type="EMBL" id="KAI4296209.1"/>
    </source>
</evidence>
<dbReference type="Proteomes" id="UP000828941">
    <property type="component" value="Chromosome 14"/>
</dbReference>
<sequence length="300" mass="34086">MALYLVKEKVLGKGSYGTVYRGVLSDVPQIGYGGVTVAVKSTSIPPCALSLRKEENILNNFSRCPEIVQCYGSEITVEDGVCVANLILEYAPYGTLSDLIKKGAFSENQVRVFTGMLLRGLSCIHRMGFVHCDLKPENVLVFPGAEMTSYQLKIADFGLAMTSEEKKNFDPRNWRFRYRGTPLYMSPESVTMGEIEPELDIWSLGCVVLEMVTGLPLWKSWRIEREDDFLCRLVFLRAKPRIPETVSMECRDFLSKCFDRESDRRWSADMLLKHPFLAPNHPRRSSFNLNTSRSLFSYGT</sequence>
<comment type="caution">
    <text evidence="1">The sequence shown here is derived from an EMBL/GenBank/DDBJ whole genome shotgun (WGS) entry which is preliminary data.</text>
</comment>
<reference evidence="1 2" key="1">
    <citation type="journal article" date="2022" name="DNA Res.">
        <title>Chromosomal-level genome assembly of the orchid tree Bauhinia variegata (Leguminosae; Cercidoideae) supports the allotetraploid origin hypothesis of Bauhinia.</title>
        <authorList>
            <person name="Zhong Y."/>
            <person name="Chen Y."/>
            <person name="Zheng D."/>
            <person name="Pang J."/>
            <person name="Liu Y."/>
            <person name="Luo S."/>
            <person name="Meng S."/>
            <person name="Qian L."/>
            <person name="Wei D."/>
            <person name="Dai S."/>
            <person name="Zhou R."/>
        </authorList>
    </citation>
    <scope>NUCLEOTIDE SEQUENCE [LARGE SCALE GENOMIC DNA]</scope>
    <source>
        <strain evidence="1">BV-YZ2020</strain>
    </source>
</reference>
<gene>
    <name evidence="1" type="ORF">L6164_036185</name>
</gene>
<evidence type="ECO:0000313" key="2">
    <source>
        <dbReference type="Proteomes" id="UP000828941"/>
    </source>
</evidence>
<name>A0ACB9KGC5_BAUVA</name>
<protein>
    <submittedName>
        <fullName evidence="1">Uncharacterized protein</fullName>
    </submittedName>
</protein>
<keyword evidence="2" id="KW-1185">Reference proteome</keyword>
<dbReference type="EMBL" id="CM039439">
    <property type="protein sequence ID" value="KAI4296209.1"/>
    <property type="molecule type" value="Genomic_DNA"/>
</dbReference>
<proteinExistence type="predicted"/>
<organism evidence="1 2">
    <name type="scientific">Bauhinia variegata</name>
    <name type="common">Purple orchid tree</name>
    <name type="synonym">Phanera variegata</name>
    <dbReference type="NCBI Taxonomy" id="167791"/>
    <lineage>
        <taxon>Eukaryota</taxon>
        <taxon>Viridiplantae</taxon>
        <taxon>Streptophyta</taxon>
        <taxon>Embryophyta</taxon>
        <taxon>Tracheophyta</taxon>
        <taxon>Spermatophyta</taxon>
        <taxon>Magnoliopsida</taxon>
        <taxon>eudicotyledons</taxon>
        <taxon>Gunneridae</taxon>
        <taxon>Pentapetalae</taxon>
        <taxon>rosids</taxon>
        <taxon>fabids</taxon>
        <taxon>Fabales</taxon>
        <taxon>Fabaceae</taxon>
        <taxon>Cercidoideae</taxon>
        <taxon>Cercideae</taxon>
        <taxon>Bauhiniinae</taxon>
        <taxon>Bauhinia</taxon>
    </lineage>
</organism>